<dbReference type="PATRIC" id="fig|1073353.3.peg.111"/>
<dbReference type="RefSeq" id="WP_004321912.1">
    <property type="nucleotide sequence ID" value="NZ_AOTD01000008.1"/>
</dbReference>
<dbReference type="EMBL" id="AOTD01000008">
    <property type="protein sequence ID" value="EMG31561.1"/>
    <property type="molecule type" value="Genomic_DNA"/>
</dbReference>
<organism evidence="1 2">
    <name type="scientific">Campylobacter showae CC57C</name>
    <dbReference type="NCBI Taxonomy" id="1073353"/>
    <lineage>
        <taxon>Bacteria</taxon>
        <taxon>Pseudomonadati</taxon>
        <taxon>Campylobacterota</taxon>
        <taxon>Epsilonproteobacteria</taxon>
        <taxon>Campylobacterales</taxon>
        <taxon>Campylobacteraceae</taxon>
        <taxon>Campylobacter</taxon>
    </lineage>
</organism>
<reference evidence="1 2" key="1">
    <citation type="submission" date="2013-02" db="EMBL/GenBank/DDBJ databases">
        <title>Co-occurrence of anaerobic bacteria in colorectal carcinomas.</title>
        <authorList>
            <person name="Holt R.A."/>
            <person name="Warren R.L."/>
            <person name="Allen-Vercoe E."/>
            <person name="Pleasance S."/>
            <person name="Freeman D.J."/>
            <person name="Watson P."/>
            <person name="Moore R."/>
            <person name="Cochrane K."/>
        </authorList>
    </citation>
    <scope>NUCLEOTIDE SEQUENCE [LARGE SCALE GENOMIC DNA]</scope>
    <source>
        <strain evidence="1 2">CC57C</strain>
    </source>
</reference>
<protein>
    <submittedName>
        <fullName evidence="1">Uncharacterized protein</fullName>
    </submittedName>
</protein>
<sequence length="168" mass="18870">MAKPLPPYKWDEIKADYEAGMSQAELRKKYNIPAGTLGNKIKRDNWQLSQPQKAALDEFKKASGKVCESLSQANETQKKEMAQQISATLENLEIIANNRKIAKAFQSLMVRGISDKRYATPTEIKQGTSALKDLEAIANPQSNKIEINNTNTQQEQKITEVVFTIVDE</sequence>
<dbReference type="AlphaFoldDB" id="M3IN38"/>
<accession>M3IN38</accession>
<gene>
    <name evidence="1" type="ORF">H740_00482</name>
</gene>
<dbReference type="Gene3D" id="1.10.10.60">
    <property type="entry name" value="Homeodomain-like"/>
    <property type="match status" value="1"/>
</dbReference>
<dbReference type="Proteomes" id="UP000011782">
    <property type="component" value="Unassembled WGS sequence"/>
</dbReference>
<proteinExistence type="predicted"/>
<name>M3IN38_9BACT</name>
<comment type="caution">
    <text evidence="1">The sequence shown here is derived from an EMBL/GenBank/DDBJ whole genome shotgun (WGS) entry which is preliminary data.</text>
</comment>
<evidence type="ECO:0000313" key="1">
    <source>
        <dbReference type="EMBL" id="EMG31561.1"/>
    </source>
</evidence>
<dbReference type="STRING" id="1073353.H740_00482"/>
<evidence type="ECO:0000313" key="2">
    <source>
        <dbReference type="Proteomes" id="UP000011782"/>
    </source>
</evidence>